<dbReference type="SUPFAM" id="SSF46894">
    <property type="entry name" value="C-terminal effector domain of the bipartite response regulators"/>
    <property type="match status" value="1"/>
</dbReference>
<dbReference type="InterPro" id="IPR016032">
    <property type="entry name" value="Sig_transdc_resp-reg_C-effctor"/>
</dbReference>
<accession>A0A7J5DSV4</accession>
<dbReference type="InterPro" id="IPR000792">
    <property type="entry name" value="Tscrpt_reg_LuxR_C"/>
</dbReference>
<evidence type="ECO:0000256" key="1">
    <source>
        <dbReference type="ARBA" id="ARBA00023125"/>
    </source>
</evidence>
<dbReference type="InterPro" id="IPR011006">
    <property type="entry name" value="CheY-like_superfamily"/>
</dbReference>
<dbReference type="PROSITE" id="PS50110">
    <property type="entry name" value="RESPONSE_REGULATORY"/>
    <property type="match status" value="1"/>
</dbReference>
<protein>
    <submittedName>
        <fullName evidence="5">Response regulator transcription factor</fullName>
    </submittedName>
</protein>
<feature type="domain" description="Response regulatory" evidence="4">
    <location>
        <begin position="16"/>
        <end position="135"/>
    </location>
</feature>
<dbReference type="AlphaFoldDB" id="A0A7J5DSV4"/>
<sequence length="234" mass="25181">MPALTATGGTRGQPMRITIIDRHALLANCVALVLEGEGYVVTSLPLDRPHTSLATVLGAALDSAGRLVLLEHDLGTTDNGLRLIAPLTAAGGIVVLLTDSVDQAQWGEAVRCGAQEVLHKSCSLDQLVHTVHRVREGRPLMNRERRTLLIEASVADQHEVRAIRLRLERLTPRETQVLAALMNGEVVHEIARTAVVSEATVRSQVKSILCKLELRSQIAAVGAAYRAAWDPPAA</sequence>
<feature type="domain" description="HTH luxR-type" evidence="3">
    <location>
        <begin position="163"/>
        <end position="228"/>
    </location>
</feature>
<reference evidence="5 6" key="1">
    <citation type="submission" date="2019-09" db="EMBL/GenBank/DDBJ databases">
        <title>Pimelobacter sp. isolated from Paulinella.</title>
        <authorList>
            <person name="Jeong S.E."/>
        </authorList>
    </citation>
    <scope>NUCLEOTIDE SEQUENCE [LARGE SCALE GENOMIC DNA]</scope>
    <source>
        <strain evidence="5 6">Pch-N</strain>
    </source>
</reference>
<dbReference type="GO" id="GO:0000160">
    <property type="term" value="P:phosphorelay signal transduction system"/>
    <property type="evidence" value="ECO:0007669"/>
    <property type="project" value="InterPro"/>
</dbReference>
<dbReference type="Gene3D" id="3.40.50.2300">
    <property type="match status" value="1"/>
</dbReference>
<dbReference type="SUPFAM" id="SSF52172">
    <property type="entry name" value="CheY-like"/>
    <property type="match status" value="1"/>
</dbReference>
<comment type="caution">
    <text evidence="5">The sequence shown here is derived from an EMBL/GenBank/DDBJ whole genome shotgun (WGS) entry which is preliminary data.</text>
</comment>
<dbReference type="Pfam" id="PF00196">
    <property type="entry name" value="GerE"/>
    <property type="match status" value="1"/>
</dbReference>
<dbReference type="GO" id="GO:0006355">
    <property type="term" value="P:regulation of DNA-templated transcription"/>
    <property type="evidence" value="ECO:0007669"/>
    <property type="project" value="InterPro"/>
</dbReference>
<evidence type="ECO:0000256" key="2">
    <source>
        <dbReference type="PROSITE-ProRule" id="PRU00169"/>
    </source>
</evidence>
<dbReference type="Gene3D" id="1.10.10.10">
    <property type="entry name" value="Winged helix-like DNA-binding domain superfamily/Winged helix DNA-binding domain"/>
    <property type="match status" value="1"/>
</dbReference>
<dbReference type="SMART" id="SM00421">
    <property type="entry name" value="HTH_LUXR"/>
    <property type="match status" value="1"/>
</dbReference>
<dbReference type="Proteomes" id="UP000449906">
    <property type="component" value="Unassembled WGS sequence"/>
</dbReference>
<evidence type="ECO:0000259" key="4">
    <source>
        <dbReference type="PROSITE" id="PS50110"/>
    </source>
</evidence>
<evidence type="ECO:0000313" key="5">
    <source>
        <dbReference type="EMBL" id="KAB2807974.1"/>
    </source>
</evidence>
<evidence type="ECO:0000313" key="6">
    <source>
        <dbReference type="Proteomes" id="UP000449906"/>
    </source>
</evidence>
<dbReference type="PANTHER" id="PTHR43214:SF38">
    <property type="entry name" value="NITRATE_NITRITE RESPONSE REGULATOR PROTEIN NARL"/>
    <property type="match status" value="1"/>
</dbReference>
<dbReference type="InterPro" id="IPR036388">
    <property type="entry name" value="WH-like_DNA-bd_sf"/>
</dbReference>
<organism evidence="5 6">
    <name type="scientific">Nocardioides simplex</name>
    <name type="common">Arthrobacter simplex</name>
    <dbReference type="NCBI Taxonomy" id="2045"/>
    <lineage>
        <taxon>Bacteria</taxon>
        <taxon>Bacillati</taxon>
        <taxon>Actinomycetota</taxon>
        <taxon>Actinomycetes</taxon>
        <taxon>Propionibacteriales</taxon>
        <taxon>Nocardioidaceae</taxon>
        <taxon>Pimelobacter</taxon>
    </lineage>
</organism>
<dbReference type="InterPro" id="IPR039420">
    <property type="entry name" value="WalR-like"/>
</dbReference>
<name>A0A7J5DSV4_NOCSI</name>
<dbReference type="PROSITE" id="PS50043">
    <property type="entry name" value="HTH_LUXR_2"/>
    <property type="match status" value="1"/>
</dbReference>
<gene>
    <name evidence="5" type="ORF">F9L07_25225</name>
</gene>
<comment type="caution">
    <text evidence="2">Lacks conserved residue(s) required for the propagation of feature annotation.</text>
</comment>
<dbReference type="PRINTS" id="PR00038">
    <property type="entry name" value="HTHLUXR"/>
</dbReference>
<evidence type="ECO:0000259" key="3">
    <source>
        <dbReference type="PROSITE" id="PS50043"/>
    </source>
</evidence>
<dbReference type="GO" id="GO:0003677">
    <property type="term" value="F:DNA binding"/>
    <property type="evidence" value="ECO:0007669"/>
    <property type="project" value="UniProtKB-KW"/>
</dbReference>
<dbReference type="InterPro" id="IPR001789">
    <property type="entry name" value="Sig_transdc_resp-reg_receiver"/>
</dbReference>
<dbReference type="PANTHER" id="PTHR43214">
    <property type="entry name" value="TWO-COMPONENT RESPONSE REGULATOR"/>
    <property type="match status" value="1"/>
</dbReference>
<proteinExistence type="predicted"/>
<keyword evidence="1" id="KW-0238">DNA-binding</keyword>
<dbReference type="EMBL" id="WBVM01000004">
    <property type="protein sequence ID" value="KAB2807974.1"/>
    <property type="molecule type" value="Genomic_DNA"/>
</dbReference>